<evidence type="ECO:0000256" key="8">
    <source>
        <dbReference type="PIRSR" id="PIRSR600821-50"/>
    </source>
</evidence>
<comment type="cofactor">
    <cofactor evidence="2 7 8">
        <name>pyridoxal 5'-phosphate</name>
        <dbReference type="ChEBI" id="CHEBI:597326"/>
    </cofactor>
</comment>
<dbReference type="Gene3D" id="3.20.20.10">
    <property type="entry name" value="Alanine racemase"/>
    <property type="match status" value="1"/>
</dbReference>
<proteinExistence type="inferred from homology"/>
<dbReference type="PANTHER" id="PTHR30511:SF0">
    <property type="entry name" value="ALANINE RACEMASE, CATABOLIC-RELATED"/>
    <property type="match status" value="1"/>
</dbReference>
<gene>
    <name evidence="11" type="primary">alr</name>
    <name evidence="11" type="ORF">HHL28_04255</name>
</gene>
<evidence type="ECO:0000259" key="10">
    <source>
        <dbReference type="SMART" id="SM01005"/>
    </source>
</evidence>
<dbReference type="PROSITE" id="PS00395">
    <property type="entry name" value="ALANINE_RACEMASE"/>
    <property type="match status" value="1"/>
</dbReference>
<keyword evidence="5 7" id="KW-0663">Pyridoxal phosphate</keyword>
<dbReference type="HAMAP" id="MF_01201">
    <property type="entry name" value="Ala_racemase"/>
    <property type="match status" value="1"/>
</dbReference>
<sequence>MAALRTPAAQRAGAVLFVDLAAVADNWRAMAALAKGAECGAVVKADGYGLGAVPTSRALYAAGARTFFVADIAGGVRLRAALPGDARIAVLHGVPPGAGAEIAAERLTPILNTLGDIQRWREEAARLGRPLPCFVHIDTGMNRLGLEAAELDRLAADPGTLLQGLEVQAWMSHLACADDPGNPMTAEQLGRFRAALARLPKAPASLANSAGVFHGAGYHFNLVRPGIALHGANPAPWMPNPMRPTIRLLARIHQVRMVEPGRTVGYDATHRVAGKRKVAALGMGYADGYPWSLQGKGQVMVGGHRAPIIARVSMDLLTVDVTDVPARFLAEGDWAEVIGPHRTVDQVAAEAGTIGYEVLTRLGPRYHREYLGPA</sequence>
<dbReference type="GO" id="GO:0008784">
    <property type="term" value="F:alanine racemase activity"/>
    <property type="evidence" value="ECO:0007669"/>
    <property type="project" value="UniProtKB-UniRule"/>
</dbReference>
<protein>
    <recommendedName>
        <fullName evidence="4 7">Alanine racemase</fullName>
        <ecNumber evidence="4 7">5.1.1.1</ecNumber>
    </recommendedName>
</protein>
<dbReference type="Gene3D" id="2.40.37.10">
    <property type="entry name" value="Lyase, Ornithine Decarboxylase, Chain A, domain 1"/>
    <property type="match status" value="1"/>
</dbReference>
<dbReference type="GO" id="GO:0030632">
    <property type="term" value="P:D-alanine biosynthetic process"/>
    <property type="evidence" value="ECO:0007669"/>
    <property type="project" value="UniProtKB-UniRule"/>
</dbReference>
<accession>A0A858R514</accession>
<dbReference type="NCBIfam" id="TIGR00492">
    <property type="entry name" value="alr"/>
    <property type="match status" value="1"/>
</dbReference>
<evidence type="ECO:0000256" key="6">
    <source>
        <dbReference type="ARBA" id="ARBA00023235"/>
    </source>
</evidence>
<evidence type="ECO:0000256" key="2">
    <source>
        <dbReference type="ARBA" id="ARBA00001933"/>
    </source>
</evidence>
<dbReference type="InterPro" id="IPR020622">
    <property type="entry name" value="Ala_racemase_pyridoxalP-BS"/>
</dbReference>
<dbReference type="KEGG" id="acru:HHL28_04255"/>
<dbReference type="SUPFAM" id="SSF50621">
    <property type="entry name" value="Alanine racemase C-terminal domain-like"/>
    <property type="match status" value="1"/>
</dbReference>
<feature type="binding site" evidence="7 9">
    <location>
        <position position="143"/>
    </location>
    <ligand>
        <name>substrate</name>
    </ligand>
</feature>
<name>A0A858R514_9PROT</name>
<organism evidence="11 12">
    <name type="scientific">Aerophototrophica crusticola</name>
    <dbReference type="NCBI Taxonomy" id="1709002"/>
    <lineage>
        <taxon>Bacteria</taxon>
        <taxon>Pseudomonadati</taxon>
        <taxon>Pseudomonadota</taxon>
        <taxon>Alphaproteobacteria</taxon>
        <taxon>Rhodospirillales</taxon>
        <taxon>Rhodospirillaceae</taxon>
        <taxon>Aerophototrophica</taxon>
    </lineage>
</organism>
<dbReference type="SMART" id="SM01005">
    <property type="entry name" value="Ala_racemase_C"/>
    <property type="match status" value="1"/>
</dbReference>
<feature type="active site" description="Proton acceptor; specific for L-alanine" evidence="7">
    <location>
        <position position="266"/>
    </location>
</feature>
<dbReference type="EMBL" id="CP051775">
    <property type="protein sequence ID" value="QJE72412.1"/>
    <property type="molecule type" value="Genomic_DNA"/>
</dbReference>
<dbReference type="CDD" id="cd00430">
    <property type="entry name" value="PLPDE_III_AR"/>
    <property type="match status" value="1"/>
</dbReference>
<dbReference type="Proteomes" id="UP000501891">
    <property type="component" value="Chromosome"/>
</dbReference>
<dbReference type="SUPFAM" id="SSF51419">
    <property type="entry name" value="PLP-binding barrel"/>
    <property type="match status" value="1"/>
</dbReference>
<comment type="catalytic activity">
    <reaction evidence="1 7">
        <text>L-alanine = D-alanine</text>
        <dbReference type="Rhea" id="RHEA:20249"/>
        <dbReference type="ChEBI" id="CHEBI:57416"/>
        <dbReference type="ChEBI" id="CHEBI:57972"/>
        <dbReference type="EC" id="5.1.1.1"/>
    </reaction>
</comment>
<feature type="active site" description="Proton acceptor; specific for D-alanine" evidence="7">
    <location>
        <position position="44"/>
    </location>
</feature>
<evidence type="ECO:0000256" key="1">
    <source>
        <dbReference type="ARBA" id="ARBA00000316"/>
    </source>
</evidence>
<dbReference type="GO" id="GO:0005829">
    <property type="term" value="C:cytosol"/>
    <property type="evidence" value="ECO:0007669"/>
    <property type="project" value="TreeGrafter"/>
</dbReference>
<dbReference type="Pfam" id="PF01168">
    <property type="entry name" value="Ala_racemase_N"/>
    <property type="match status" value="1"/>
</dbReference>
<feature type="binding site" evidence="7 9">
    <location>
        <position position="314"/>
    </location>
    <ligand>
        <name>substrate</name>
    </ligand>
</feature>
<dbReference type="Pfam" id="PF00842">
    <property type="entry name" value="Ala_racemase_C"/>
    <property type="match status" value="1"/>
</dbReference>
<dbReference type="GO" id="GO:0030170">
    <property type="term" value="F:pyridoxal phosphate binding"/>
    <property type="evidence" value="ECO:0007669"/>
    <property type="project" value="UniProtKB-UniRule"/>
</dbReference>
<dbReference type="PRINTS" id="PR00992">
    <property type="entry name" value="ALARACEMASE"/>
</dbReference>
<dbReference type="EC" id="5.1.1.1" evidence="4 7"/>
<evidence type="ECO:0000313" key="12">
    <source>
        <dbReference type="Proteomes" id="UP000501891"/>
    </source>
</evidence>
<dbReference type="PANTHER" id="PTHR30511">
    <property type="entry name" value="ALANINE RACEMASE"/>
    <property type="match status" value="1"/>
</dbReference>
<dbReference type="InterPro" id="IPR029066">
    <property type="entry name" value="PLP-binding_barrel"/>
</dbReference>
<evidence type="ECO:0000256" key="4">
    <source>
        <dbReference type="ARBA" id="ARBA00013089"/>
    </source>
</evidence>
<feature type="modified residue" description="N6-(pyridoxal phosphate)lysine" evidence="7 8">
    <location>
        <position position="44"/>
    </location>
</feature>
<keyword evidence="12" id="KW-1185">Reference proteome</keyword>
<comment type="pathway">
    <text evidence="7">Amino-acid biosynthesis; D-alanine biosynthesis; D-alanine from L-alanine: step 1/1.</text>
</comment>
<dbReference type="InterPro" id="IPR000821">
    <property type="entry name" value="Ala_racemase"/>
</dbReference>
<evidence type="ECO:0000313" key="11">
    <source>
        <dbReference type="EMBL" id="QJE72412.1"/>
    </source>
</evidence>
<evidence type="ECO:0000256" key="7">
    <source>
        <dbReference type="HAMAP-Rule" id="MF_01201"/>
    </source>
</evidence>
<evidence type="ECO:0000256" key="3">
    <source>
        <dbReference type="ARBA" id="ARBA00007880"/>
    </source>
</evidence>
<comment type="function">
    <text evidence="7">Catalyzes the interconversion of L-alanine and D-alanine. May also act on other amino acids.</text>
</comment>
<evidence type="ECO:0000256" key="9">
    <source>
        <dbReference type="PIRSR" id="PIRSR600821-52"/>
    </source>
</evidence>
<evidence type="ECO:0000256" key="5">
    <source>
        <dbReference type="ARBA" id="ARBA00022898"/>
    </source>
</evidence>
<reference evidence="11" key="1">
    <citation type="submission" date="2020-04" db="EMBL/GenBank/DDBJ databases">
        <title>A desert anoxygenic phototrophic bacterium fixes CO2 using RubisCO under aerobic conditions.</title>
        <authorList>
            <person name="Tang K."/>
        </authorList>
    </citation>
    <scope>NUCLEOTIDE SEQUENCE [LARGE SCALE GENOMIC DNA]</scope>
    <source>
        <strain evidence="11">MIMtkB3</strain>
    </source>
</reference>
<dbReference type="InterPro" id="IPR011079">
    <property type="entry name" value="Ala_racemase_C"/>
</dbReference>
<dbReference type="InterPro" id="IPR009006">
    <property type="entry name" value="Ala_racemase/Decarboxylase_C"/>
</dbReference>
<dbReference type="UniPathway" id="UPA00042">
    <property type="reaction ID" value="UER00497"/>
</dbReference>
<keyword evidence="6 7" id="KW-0413">Isomerase</keyword>
<feature type="domain" description="Alanine racemase C-terminal" evidence="10">
    <location>
        <begin position="245"/>
        <end position="371"/>
    </location>
</feature>
<dbReference type="InterPro" id="IPR001608">
    <property type="entry name" value="Ala_racemase_N"/>
</dbReference>
<comment type="similarity">
    <text evidence="3 7">Belongs to the alanine racemase family.</text>
</comment>
<dbReference type="AlphaFoldDB" id="A0A858R514"/>